<organism evidence="1 2">
    <name type="scientific">Mycobacterium talmoniae</name>
    <dbReference type="NCBI Taxonomy" id="1858794"/>
    <lineage>
        <taxon>Bacteria</taxon>
        <taxon>Bacillati</taxon>
        <taxon>Actinomycetota</taxon>
        <taxon>Actinomycetes</taxon>
        <taxon>Mycobacteriales</taxon>
        <taxon>Mycobacteriaceae</taxon>
        <taxon>Mycobacterium</taxon>
    </lineage>
</organism>
<protein>
    <submittedName>
        <fullName evidence="1">Uncharacterized protein</fullName>
    </submittedName>
</protein>
<accession>A0A2S8BRF2</accession>
<name>A0A2S8BRF2_9MYCO</name>
<evidence type="ECO:0000313" key="1">
    <source>
        <dbReference type="EMBL" id="PQM49217.1"/>
    </source>
</evidence>
<dbReference type="SUPFAM" id="SSF53474">
    <property type="entry name" value="alpha/beta-Hydrolases"/>
    <property type="match status" value="1"/>
</dbReference>
<dbReference type="Proteomes" id="UP000238296">
    <property type="component" value="Unassembled WGS sequence"/>
</dbReference>
<dbReference type="InterPro" id="IPR029058">
    <property type="entry name" value="AB_hydrolase_fold"/>
</dbReference>
<proteinExistence type="predicted"/>
<sequence length="162" mass="16925">MATRAATDEAVRAVVQPLCGALTRYGGYGAAARDALVAVSAGSINATPLPTKVGFLRGLKDHDQYRVLGTITAQTTVISGGADKLIPPAHAHELVAAIPGARHLHHPPCRAHAAARGPGRGERGPRRRYRCVGDGELGPGPLRAAVWRLRSGASTESSTCRR</sequence>
<dbReference type="AlphaFoldDB" id="A0A2S8BRF2"/>
<comment type="caution">
    <text evidence="1">The sequence shown here is derived from an EMBL/GenBank/DDBJ whole genome shotgun (WGS) entry which is preliminary data.</text>
</comment>
<dbReference type="Gene3D" id="3.40.50.1820">
    <property type="entry name" value="alpha/beta hydrolase"/>
    <property type="match status" value="1"/>
</dbReference>
<dbReference type="EMBL" id="PPEA01000089">
    <property type="protein sequence ID" value="PQM49217.1"/>
    <property type="molecule type" value="Genomic_DNA"/>
</dbReference>
<gene>
    <name evidence="1" type="ORF">C1Y40_00572</name>
</gene>
<reference evidence="1 2" key="1">
    <citation type="journal article" date="2017" name="Int. J. Syst. Evol. Microbiol.">
        <title>Mycobacterium talmoniae sp. nov., a slowly growing mycobacterium isolated from human respiratory samples.</title>
        <authorList>
            <person name="Davidson R.M."/>
            <person name="DeGroote M.A."/>
            <person name="Marola J.L."/>
            <person name="Buss S."/>
            <person name="Jones V."/>
            <person name="McNeil M.R."/>
            <person name="Freifeld A.G."/>
            <person name="Elaine Epperson L."/>
            <person name="Hasan N.A."/>
            <person name="Jackson M."/>
            <person name="Iwen P.C."/>
            <person name="Salfinger M."/>
            <person name="Strong M."/>
        </authorList>
    </citation>
    <scope>NUCLEOTIDE SEQUENCE [LARGE SCALE GENOMIC DNA]</scope>
    <source>
        <strain evidence="1 2">ATCC BAA-2683</strain>
    </source>
</reference>
<evidence type="ECO:0000313" key="2">
    <source>
        <dbReference type="Proteomes" id="UP000238296"/>
    </source>
</evidence>